<keyword evidence="10" id="KW-0505">Motor protein</keyword>
<evidence type="ECO:0000256" key="11">
    <source>
        <dbReference type="ARBA" id="ARBA00023212"/>
    </source>
</evidence>
<protein>
    <recommendedName>
        <fullName evidence="15">Dynein heavy chain ATP-binding dynein motor region domain-containing protein</fullName>
    </recommendedName>
</protein>
<dbReference type="GO" id="GO:0051959">
    <property type="term" value="F:dynein light intermediate chain binding"/>
    <property type="evidence" value="ECO:0007669"/>
    <property type="project" value="InterPro"/>
</dbReference>
<evidence type="ECO:0000313" key="13">
    <source>
        <dbReference type="EnsemblMetazoa" id="MESCA005879-PA"/>
    </source>
</evidence>
<dbReference type="GO" id="GO:0007018">
    <property type="term" value="P:microtubule-based movement"/>
    <property type="evidence" value="ECO:0007669"/>
    <property type="project" value="InterPro"/>
</dbReference>
<dbReference type="GO" id="GO:0005524">
    <property type="term" value="F:ATP binding"/>
    <property type="evidence" value="ECO:0007669"/>
    <property type="project" value="UniProtKB-KW"/>
</dbReference>
<dbReference type="AlphaFoldDB" id="T1GQH2"/>
<reference evidence="13" key="2">
    <citation type="submission" date="2015-06" db="UniProtKB">
        <authorList>
            <consortium name="EnsemblMetazoa"/>
        </authorList>
    </citation>
    <scope>IDENTIFICATION</scope>
</reference>
<dbReference type="InterPro" id="IPR026983">
    <property type="entry name" value="DHC"/>
</dbReference>
<keyword evidence="7" id="KW-0243">Dynein</keyword>
<dbReference type="GO" id="GO:0030286">
    <property type="term" value="C:dynein complex"/>
    <property type="evidence" value="ECO:0007669"/>
    <property type="project" value="UniProtKB-KW"/>
</dbReference>
<dbReference type="OMA" id="MCIGILM"/>
<evidence type="ECO:0008006" key="15">
    <source>
        <dbReference type="Google" id="ProtNLM"/>
    </source>
</evidence>
<keyword evidence="11" id="KW-0206">Cytoskeleton</keyword>
<dbReference type="HOGENOM" id="CLU_1706285_0_0_1"/>
<keyword evidence="9" id="KW-0969">Cilium</keyword>
<dbReference type="EnsemblMetazoa" id="MESCA005879-RA">
    <property type="protein sequence ID" value="MESCA005879-PA"/>
    <property type="gene ID" value="MESCA005879"/>
</dbReference>
<keyword evidence="14" id="KW-1185">Reference proteome</keyword>
<dbReference type="GO" id="GO:0045505">
    <property type="term" value="F:dynein intermediate chain binding"/>
    <property type="evidence" value="ECO:0007669"/>
    <property type="project" value="InterPro"/>
</dbReference>
<evidence type="ECO:0000256" key="9">
    <source>
        <dbReference type="ARBA" id="ARBA00023069"/>
    </source>
</evidence>
<evidence type="ECO:0000256" key="8">
    <source>
        <dbReference type="ARBA" id="ARBA00023054"/>
    </source>
</evidence>
<evidence type="ECO:0000256" key="12">
    <source>
        <dbReference type="ARBA" id="ARBA00023273"/>
    </source>
</evidence>
<organism evidence="13 14">
    <name type="scientific">Megaselia scalaris</name>
    <name type="common">Humpbacked fly</name>
    <name type="synonym">Phora scalaris</name>
    <dbReference type="NCBI Taxonomy" id="36166"/>
    <lineage>
        <taxon>Eukaryota</taxon>
        <taxon>Metazoa</taxon>
        <taxon>Ecdysozoa</taxon>
        <taxon>Arthropoda</taxon>
        <taxon>Hexapoda</taxon>
        <taxon>Insecta</taxon>
        <taxon>Pterygota</taxon>
        <taxon>Neoptera</taxon>
        <taxon>Endopterygota</taxon>
        <taxon>Diptera</taxon>
        <taxon>Brachycera</taxon>
        <taxon>Muscomorpha</taxon>
        <taxon>Platypezoidea</taxon>
        <taxon>Phoridae</taxon>
        <taxon>Megaseliini</taxon>
        <taxon>Megaselia</taxon>
    </lineage>
</organism>
<evidence type="ECO:0000256" key="5">
    <source>
        <dbReference type="ARBA" id="ARBA00022741"/>
    </source>
</evidence>
<evidence type="ECO:0000256" key="2">
    <source>
        <dbReference type="ARBA" id="ARBA00008887"/>
    </source>
</evidence>
<dbReference type="Gene3D" id="6.10.140.1060">
    <property type="match status" value="1"/>
</dbReference>
<evidence type="ECO:0000256" key="4">
    <source>
        <dbReference type="ARBA" id="ARBA00022701"/>
    </source>
</evidence>
<dbReference type="Gene3D" id="1.10.8.1220">
    <property type="match status" value="1"/>
</dbReference>
<dbReference type="EMBL" id="CAQQ02390208">
    <property type="status" value="NOT_ANNOTATED_CDS"/>
    <property type="molecule type" value="Genomic_DNA"/>
</dbReference>
<dbReference type="GO" id="GO:0005874">
    <property type="term" value="C:microtubule"/>
    <property type="evidence" value="ECO:0007669"/>
    <property type="project" value="UniProtKB-KW"/>
</dbReference>
<dbReference type="FunFam" id="1.10.8.1220:FF:000001">
    <property type="entry name" value="Dynein axonemal heavy chain 5"/>
    <property type="match status" value="1"/>
</dbReference>
<comment type="subcellular location">
    <subcellularLocation>
        <location evidence="1">Cytoplasm</location>
        <location evidence="1">Cytoskeleton</location>
        <location evidence="1">Cilium axoneme</location>
    </subcellularLocation>
</comment>
<evidence type="ECO:0000256" key="6">
    <source>
        <dbReference type="ARBA" id="ARBA00022840"/>
    </source>
</evidence>
<evidence type="ECO:0000256" key="1">
    <source>
        <dbReference type="ARBA" id="ARBA00004430"/>
    </source>
</evidence>
<keyword evidence="3" id="KW-0963">Cytoplasm</keyword>
<sequence length="154" mass="17335">MNGLPVLSSSEGNVLEDENAINILSSSKVLSEDIQEKQIVAVATEAEIDAARQQYVPVAKHSAILFFCISELANIDPMYQYSLGWFLNLFINANLKSPKSTDLNERLQTLNDFFTKSIYENVCRSLFEKDKLVISFVMCIGILMSRVSIEIDFN</sequence>
<evidence type="ECO:0000256" key="3">
    <source>
        <dbReference type="ARBA" id="ARBA00022490"/>
    </source>
</evidence>
<keyword evidence="5" id="KW-0547">Nucleotide-binding</keyword>
<keyword evidence="4" id="KW-0493">Microtubule</keyword>
<evidence type="ECO:0000256" key="10">
    <source>
        <dbReference type="ARBA" id="ARBA00023175"/>
    </source>
</evidence>
<name>T1GQH2_MEGSC</name>
<evidence type="ECO:0000256" key="7">
    <source>
        <dbReference type="ARBA" id="ARBA00023017"/>
    </source>
</evidence>
<keyword evidence="8" id="KW-0175">Coiled coil</keyword>
<keyword evidence="6" id="KW-0067">ATP-binding</keyword>
<evidence type="ECO:0000313" key="14">
    <source>
        <dbReference type="Proteomes" id="UP000015102"/>
    </source>
</evidence>
<dbReference type="PANTHER" id="PTHR22878">
    <property type="entry name" value="DYNEIN HEAVY CHAIN 6, AXONEMAL-LIKE-RELATED"/>
    <property type="match status" value="1"/>
</dbReference>
<keyword evidence="12" id="KW-0966">Cell projection</keyword>
<accession>T1GQH2</accession>
<dbReference type="Proteomes" id="UP000015102">
    <property type="component" value="Unassembled WGS sequence"/>
</dbReference>
<dbReference type="GO" id="GO:0005930">
    <property type="term" value="C:axoneme"/>
    <property type="evidence" value="ECO:0007669"/>
    <property type="project" value="UniProtKB-SubCell"/>
</dbReference>
<dbReference type="PANTHER" id="PTHR22878:SF70">
    <property type="entry name" value="DYNEIN HEAVY CHAIN 2, AXONEMAL"/>
    <property type="match status" value="1"/>
</dbReference>
<reference evidence="14" key="1">
    <citation type="submission" date="2013-02" db="EMBL/GenBank/DDBJ databases">
        <authorList>
            <person name="Hughes D."/>
        </authorList>
    </citation>
    <scope>NUCLEOTIDE SEQUENCE</scope>
    <source>
        <strain>Durham</strain>
        <strain evidence="14">NC isolate 2 -- Noor lab</strain>
    </source>
</reference>
<dbReference type="STRING" id="36166.T1GQH2"/>
<proteinExistence type="inferred from homology"/>
<comment type="similarity">
    <text evidence="2">Belongs to the dynein heavy chain family.</text>
</comment>